<gene>
    <name evidence="2" type="primary">icmt-1</name>
    <name evidence="2" type="ORF">SNEC2469_LOCUS32011</name>
</gene>
<protein>
    <submittedName>
        <fullName evidence="2">Icmt-1 protein</fullName>
    </submittedName>
</protein>
<keyword evidence="1" id="KW-0812">Transmembrane</keyword>
<evidence type="ECO:0000313" key="3">
    <source>
        <dbReference type="Proteomes" id="UP000601435"/>
    </source>
</evidence>
<organism evidence="2 3">
    <name type="scientific">Symbiodinium necroappetens</name>
    <dbReference type="NCBI Taxonomy" id="1628268"/>
    <lineage>
        <taxon>Eukaryota</taxon>
        <taxon>Sar</taxon>
        <taxon>Alveolata</taxon>
        <taxon>Dinophyceae</taxon>
        <taxon>Suessiales</taxon>
        <taxon>Symbiodiniaceae</taxon>
        <taxon>Symbiodinium</taxon>
    </lineage>
</organism>
<name>A0A813BUN9_9DINO</name>
<dbReference type="EMBL" id="CAJNJA010079419">
    <property type="protein sequence ID" value="CAE7925136.1"/>
    <property type="molecule type" value="Genomic_DNA"/>
</dbReference>
<evidence type="ECO:0000313" key="2">
    <source>
        <dbReference type="EMBL" id="CAE7925136.1"/>
    </source>
</evidence>
<keyword evidence="1" id="KW-0472">Membrane</keyword>
<feature type="transmembrane region" description="Helical" evidence="1">
    <location>
        <begin position="20"/>
        <end position="38"/>
    </location>
</feature>
<proteinExistence type="predicted"/>
<feature type="transmembrane region" description="Helical" evidence="1">
    <location>
        <begin position="44"/>
        <end position="66"/>
    </location>
</feature>
<dbReference type="OrthoDB" id="444471at2759"/>
<accession>A0A813BUN9</accession>
<sequence>MHSPSHQRVSRTRVLLRIRISLSAAAIVLGVAAVLNLQDAAPNIALLQTLGSFLAVLALLATFPWFRREFKCCCMSSGILANAGAILSLLDGHVLISLLYSVGLSNGIIALAVGLPVFIALVAVLIDGLVRLPGHACSFRSSWEVGAAAWLDLDAKSPIPAR</sequence>
<dbReference type="Proteomes" id="UP000601435">
    <property type="component" value="Unassembled WGS sequence"/>
</dbReference>
<keyword evidence="3" id="KW-1185">Reference proteome</keyword>
<dbReference type="AlphaFoldDB" id="A0A813BUN9"/>
<feature type="transmembrane region" description="Helical" evidence="1">
    <location>
        <begin position="78"/>
        <end position="102"/>
    </location>
</feature>
<feature type="transmembrane region" description="Helical" evidence="1">
    <location>
        <begin position="108"/>
        <end position="130"/>
    </location>
</feature>
<reference evidence="2" key="1">
    <citation type="submission" date="2021-02" db="EMBL/GenBank/DDBJ databases">
        <authorList>
            <person name="Dougan E. K."/>
            <person name="Rhodes N."/>
            <person name="Thang M."/>
            <person name="Chan C."/>
        </authorList>
    </citation>
    <scope>NUCLEOTIDE SEQUENCE</scope>
</reference>
<feature type="non-terminal residue" evidence="2">
    <location>
        <position position="1"/>
    </location>
</feature>
<comment type="caution">
    <text evidence="2">The sequence shown here is derived from an EMBL/GenBank/DDBJ whole genome shotgun (WGS) entry which is preliminary data.</text>
</comment>
<evidence type="ECO:0000256" key="1">
    <source>
        <dbReference type="SAM" id="Phobius"/>
    </source>
</evidence>
<keyword evidence="1" id="KW-1133">Transmembrane helix</keyword>